<feature type="non-terminal residue" evidence="1">
    <location>
        <position position="1"/>
    </location>
</feature>
<protein>
    <submittedName>
        <fullName evidence="1">Uncharacterized protein</fullName>
    </submittedName>
</protein>
<name>A0A6J4K8V3_9BACT</name>
<proteinExistence type="predicted"/>
<dbReference type="AlphaFoldDB" id="A0A6J4K8V3"/>
<organism evidence="1">
    <name type="scientific">uncultured Gemmatimonadaceae bacterium</name>
    <dbReference type="NCBI Taxonomy" id="246130"/>
    <lineage>
        <taxon>Bacteria</taxon>
        <taxon>Pseudomonadati</taxon>
        <taxon>Gemmatimonadota</taxon>
        <taxon>Gemmatimonadia</taxon>
        <taxon>Gemmatimonadales</taxon>
        <taxon>Gemmatimonadaceae</taxon>
        <taxon>environmental samples</taxon>
    </lineage>
</organism>
<gene>
    <name evidence="1" type="ORF">AVDCRST_MAG11-662</name>
</gene>
<sequence>VGEHHGLGARDAELRGEPRLEELVVGRPHERVVDHGRARRGRVLEV</sequence>
<feature type="non-terminal residue" evidence="1">
    <location>
        <position position="46"/>
    </location>
</feature>
<accession>A0A6J4K8V3</accession>
<dbReference type="EMBL" id="CADCTU010000144">
    <property type="protein sequence ID" value="CAA9298609.1"/>
    <property type="molecule type" value="Genomic_DNA"/>
</dbReference>
<evidence type="ECO:0000313" key="1">
    <source>
        <dbReference type="EMBL" id="CAA9298609.1"/>
    </source>
</evidence>
<reference evidence="1" key="1">
    <citation type="submission" date="2020-02" db="EMBL/GenBank/DDBJ databases">
        <authorList>
            <person name="Meier V. D."/>
        </authorList>
    </citation>
    <scope>NUCLEOTIDE SEQUENCE</scope>
    <source>
        <strain evidence="1">AVDCRST_MAG11</strain>
    </source>
</reference>